<feature type="compositionally biased region" description="Acidic residues" evidence="2">
    <location>
        <begin position="1364"/>
        <end position="1374"/>
    </location>
</feature>
<dbReference type="Pfam" id="PF18741">
    <property type="entry name" value="MTES_1575"/>
    <property type="match status" value="1"/>
</dbReference>
<evidence type="ECO:0000259" key="5">
    <source>
        <dbReference type="Pfam" id="PF18741"/>
    </source>
</evidence>
<evidence type="ECO:0000259" key="4">
    <source>
        <dbReference type="Pfam" id="PF13087"/>
    </source>
</evidence>
<feature type="domain" description="Restriction endonuclease type II-like" evidence="5">
    <location>
        <begin position="1630"/>
        <end position="1725"/>
    </location>
</feature>
<feature type="compositionally biased region" description="Low complexity" evidence="2">
    <location>
        <begin position="1772"/>
        <end position="1781"/>
    </location>
</feature>
<feature type="domain" description="DNA2/NAM7 helicase helicase" evidence="3">
    <location>
        <begin position="683"/>
        <end position="767"/>
    </location>
</feature>
<dbReference type="Gene3D" id="3.10.620.30">
    <property type="match status" value="1"/>
</dbReference>
<dbReference type="InterPro" id="IPR045055">
    <property type="entry name" value="DNA2/NAM7-like"/>
</dbReference>
<dbReference type="Pfam" id="PF13086">
    <property type="entry name" value="AAA_11"/>
    <property type="match status" value="1"/>
</dbReference>
<dbReference type="RefSeq" id="WP_310952389.1">
    <property type="nucleotide sequence ID" value="NZ_JAVLUS010000030.1"/>
</dbReference>
<evidence type="ECO:0000256" key="2">
    <source>
        <dbReference type="SAM" id="MobiDB-lite"/>
    </source>
</evidence>
<dbReference type="InterPro" id="IPR025103">
    <property type="entry name" value="DUF4011"/>
</dbReference>
<feature type="domain" description="DNA2/NAM7 helicase-like C-terminal" evidence="4">
    <location>
        <begin position="1382"/>
        <end position="1580"/>
    </location>
</feature>
<dbReference type="InterPro" id="IPR041677">
    <property type="entry name" value="DNA2/NAM7_AAA_11"/>
</dbReference>
<dbReference type="PANTHER" id="PTHR10887:SF530">
    <property type="entry name" value="SUPERFAMILY I DNA HELICASES"/>
    <property type="match status" value="1"/>
</dbReference>
<dbReference type="Pfam" id="PF13195">
    <property type="entry name" value="DUF4011"/>
    <property type="match status" value="1"/>
</dbReference>
<dbReference type="CDD" id="cd18808">
    <property type="entry name" value="SF1_C_Upf1"/>
    <property type="match status" value="1"/>
</dbReference>
<evidence type="ECO:0000313" key="6">
    <source>
        <dbReference type="EMBL" id="MDS1116650.1"/>
    </source>
</evidence>
<dbReference type="Gene3D" id="3.40.50.300">
    <property type="entry name" value="P-loop containing nucleotide triphosphate hydrolases"/>
    <property type="match status" value="3"/>
</dbReference>
<comment type="caution">
    <text evidence="6">The sequence shown here is derived from an EMBL/GenBank/DDBJ whole genome shotgun (WGS) entry which is preliminary data.</text>
</comment>
<keyword evidence="7" id="KW-1185">Reference proteome</keyword>
<accession>A0ABU2H065</accession>
<feature type="compositionally biased region" description="Polar residues" evidence="2">
    <location>
        <begin position="1352"/>
        <end position="1363"/>
    </location>
</feature>
<protein>
    <submittedName>
        <fullName evidence="6">DUF4011 domain-containing protein</fullName>
    </submittedName>
</protein>
<feature type="region of interest" description="Disordered" evidence="2">
    <location>
        <begin position="1751"/>
        <end position="1824"/>
    </location>
</feature>
<gene>
    <name evidence="6" type="ORF">RD149_23155</name>
</gene>
<dbReference type="InterPro" id="IPR027417">
    <property type="entry name" value="P-loop_NTPase"/>
</dbReference>
<sequence length="1997" mass="218666">MSVEVVDPTRTHVAEHAGLRIVLHAHPAINLALVHNDVPLITALEVINTSDAEMTDLTATVHLHGRGVELTPSTSRTYDGRIAAGADVLWDDFSSFLPPIDELRDLNESYQATVTVTVQSLWTETAQLTVPIRVLAHNEWFNSPVFYDSLAAFVQPNTHAVTSVLDAAAEILRTNTGDASLGGYQGGRERAALIAAAVYEALRTRQIRYIDPPASFENTGQKVRTTSQVLEERFGTCIDLSVTYAACLEAAGIRPLIWITENHAFTGFLREETGLPHPSLTDQNALLNLAESGIAVPVDAIYYESGEAGSFKAAISAGRRFFAEPDKLLGVIGITAARKDGIRPLPSADEVVPTEPVSKAQVSSSLELPDELRRSNSTDDLVLDPQDRAPARVKKWKRSLLDLSTRNRLLNLRPSTEVIDLHMPAEGLALLDDLVHAGTPITLTPNDELSSIHQLQGARRAAEIDPALLLQYLRDDRNVYATVTQDTYTRRFKKLSRTARTMLEETGSANLYLTLGALIHRTPSGNDARAPLFLLPVKIVGGTGKSPFGFVVDTTAVASPNHCLVQWLRIKHNVSIPALETPALDDSGLDIDAALRGIRSALVENKLDFRVDEVATLSICQFGTFGMWKDLADHWDVLEVSPIVRHLTHKAGESFQDPAAKDDTLLEHIEVDEADVPVPIPADGSQLRAVALAAQGRTFVLEGPPGTGKSQTITNLIAHALSERKTVLFVAEKQAALDVVKKRLTKIGLSDFTLDLHGKSQRPNEIRDQLKRAIDNAIRYNEHGWAAKLAEYQSRMTPLVDYPSKIHSRNAAGESLWDAYDSALASEETPVSAPVPNSYVARPQVPQSEIISALQQFSRSANGLDIGPTSPWSLAGPGTVQSPDDVATVLPRLSQTLSAVGAHNVAGLLRQLDAPSEIAGLLPQARRQLGVHVPDSNTLQRWSDPQFRSLQAALFQEITQLHESCAPILATFTAMFVESGDITAFAEQAEEASKGVFGKKKRAEQLARDLAPFTHSDVDLSPLTVIGLLRAVPSIREYIQRLQTQMQDLLGAYAPAFWNPLAPDAADSLTAAFTYIDETTEYARSHPQAWNLLSTNGFPDAQATDLLAQVAEVWQQWISVLGSRPEDFARWTGGRHWLDAWLSDNATWNNEAADADARRFIVWSRASAFLEPLREAKLDEYVDALLNGEIAAAHAVGAFIRGAAETSLRERRVAGGLSAFDSTLREGEIADFVRAAEGLREEQVKALPAALLANRPFRANELRGDVGELRRQLDRKRGGASFRHLMSRYGNHILSATPVMFVSPASLAQFVPPGSVTFDLVVFDEASQVPVSQAIGALGRGRAAVIVGDSQQMPPTSIGQVSINDDDESDESGEVAPEDLESILTECVESGVPRLWLSWHYRSQDESLINFSNQKYYEGRLASLPSPGGDDTAGVEWRRVDGHFNREDRKAGLRTNRVEAEAIVAEVRARLATPHLAGQSLGVVTFNVQQQSLVQDLLEESGDPLVLERLRPDAEEGIFVKNLENVQGDERDVILFSTAFSKKPGDPKMPLNFGPLTRSGGEKRFNVAVTRARRKVLIFTSFDPADIDLSRTKSVGLAHLRAYLEMAANGIHPTNSDAARRDTVGDRVQQRICAALRDRGYEVEVNFGLSDFVIDFVVREPASPRWQVALLLDGPNWADRPTVADRDLTPQLLEPMMHWGAALRVWLPEWIDSPTAVLDRVDAAIAQANEKQREYEAKLADAAAARAAEIAAVQSATDDESEDADQSEATETESSSSGDSSDNSRESPRLIASLTTVEPPPITTADTGRDWDRKGGKYMHAPTTSLGTREDLDRINSQSVRRTITNALRETVSIEGPIELDRLARSIGQRFGYDRLRATRKDFILDCVPRALIHASALGSYAWPEQIDREKWRGFRSTPESMVRSLSEIAPEEIINAMDSSCGPRGLDEEALMRETLAKFGQRRLTQGTTERLAACIALGVKTGRLLRIGQTIRAGA</sequence>
<dbReference type="InterPro" id="IPR047187">
    <property type="entry name" value="SF1_C_Upf1"/>
</dbReference>
<organism evidence="6 7">
    <name type="scientific">Gordonia westfalica</name>
    <dbReference type="NCBI Taxonomy" id="158898"/>
    <lineage>
        <taxon>Bacteria</taxon>
        <taxon>Bacillati</taxon>
        <taxon>Actinomycetota</taxon>
        <taxon>Actinomycetes</taxon>
        <taxon>Mycobacteriales</taxon>
        <taxon>Gordoniaceae</taxon>
        <taxon>Gordonia</taxon>
    </lineage>
</organism>
<reference evidence="6 7" key="1">
    <citation type="submission" date="2023-08" db="EMBL/GenBank/DDBJ databases">
        <title>Bioegradation of LLDPE and BLDPE plastic by marine bacteria from coast plastic debris.</title>
        <authorList>
            <person name="Rong Z."/>
        </authorList>
    </citation>
    <scope>NUCLEOTIDE SEQUENCE [LARGE SCALE GENOMIC DNA]</scope>
    <source>
        <strain evidence="6 7">Z-2</strain>
    </source>
</reference>
<dbReference type="Proteomes" id="UP001265083">
    <property type="component" value="Unassembled WGS sequence"/>
</dbReference>
<feature type="compositionally biased region" description="Acidic residues" evidence="2">
    <location>
        <begin position="1757"/>
        <end position="1771"/>
    </location>
</feature>
<dbReference type="InterPro" id="IPR041679">
    <property type="entry name" value="DNA2/NAM7-like_C"/>
</dbReference>
<feature type="region of interest" description="Disordered" evidence="2">
    <location>
        <begin position="1352"/>
        <end position="1374"/>
    </location>
</feature>
<dbReference type="PANTHER" id="PTHR10887">
    <property type="entry name" value="DNA2/NAM7 HELICASE FAMILY"/>
    <property type="match status" value="1"/>
</dbReference>
<feature type="coiled-coil region" evidence="1">
    <location>
        <begin position="1718"/>
        <end position="1745"/>
    </location>
</feature>
<dbReference type="SUPFAM" id="SSF52540">
    <property type="entry name" value="P-loop containing nucleoside triphosphate hydrolases"/>
    <property type="match status" value="1"/>
</dbReference>
<dbReference type="EMBL" id="JAVLUS010000030">
    <property type="protein sequence ID" value="MDS1116650.1"/>
    <property type="molecule type" value="Genomic_DNA"/>
</dbReference>
<keyword evidence="1" id="KW-0175">Coiled coil</keyword>
<evidence type="ECO:0000259" key="3">
    <source>
        <dbReference type="Pfam" id="PF13086"/>
    </source>
</evidence>
<dbReference type="InterPro" id="IPR049468">
    <property type="entry name" value="Restrct_endonuc-II-like_dom"/>
</dbReference>
<name>A0ABU2H065_9ACTN</name>
<dbReference type="Pfam" id="PF13087">
    <property type="entry name" value="AAA_12"/>
    <property type="match status" value="1"/>
</dbReference>
<evidence type="ECO:0000256" key="1">
    <source>
        <dbReference type="SAM" id="Coils"/>
    </source>
</evidence>
<feature type="region of interest" description="Disordered" evidence="2">
    <location>
        <begin position="345"/>
        <end position="371"/>
    </location>
</feature>
<proteinExistence type="predicted"/>
<evidence type="ECO:0000313" key="7">
    <source>
        <dbReference type="Proteomes" id="UP001265083"/>
    </source>
</evidence>